<dbReference type="SUPFAM" id="SSF158472">
    <property type="entry name" value="HAMP domain-like"/>
    <property type="match status" value="1"/>
</dbReference>
<dbReference type="PROSITE" id="PS50109">
    <property type="entry name" value="HIS_KIN"/>
    <property type="match status" value="1"/>
</dbReference>
<dbReference type="InterPro" id="IPR000014">
    <property type="entry name" value="PAS"/>
</dbReference>
<dbReference type="InterPro" id="IPR036890">
    <property type="entry name" value="HATPase_C_sf"/>
</dbReference>
<dbReference type="InterPro" id="IPR011712">
    <property type="entry name" value="Sig_transdc_His_kin_sub3_dim/P"/>
</dbReference>
<keyword evidence="4" id="KW-1003">Cell membrane</keyword>
<keyword evidence="9" id="KW-0418">Kinase</keyword>
<dbReference type="CDD" id="cd06225">
    <property type="entry name" value="HAMP"/>
    <property type="match status" value="1"/>
</dbReference>
<evidence type="ECO:0000256" key="4">
    <source>
        <dbReference type="ARBA" id="ARBA00022475"/>
    </source>
</evidence>
<dbReference type="InterPro" id="IPR013656">
    <property type="entry name" value="PAS_4"/>
</dbReference>
<evidence type="ECO:0000256" key="11">
    <source>
        <dbReference type="ARBA" id="ARBA00022989"/>
    </source>
</evidence>
<dbReference type="OrthoDB" id="5341439at2"/>
<comment type="catalytic activity">
    <reaction evidence="1">
        <text>ATP + protein L-histidine = ADP + protein N-phospho-L-histidine.</text>
        <dbReference type="EC" id="2.7.13.3"/>
    </reaction>
</comment>
<dbReference type="Pfam" id="PF02518">
    <property type="entry name" value="HATPase_c"/>
    <property type="match status" value="1"/>
</dbReference>
<dbReference type="AlphaFoldDB" id="A0A1M7Y303"/>
<dbReference type="GO" id="GO:0000155">
    <property type="term" value="F:phosphorelay sensor kinase activity"/>
    <property type="evidence" value="ECO:0007669"/>
    <property type="project" value="InterPro"/>
</dbReference>
<feature type="domain" description="HAMP" evidence="18">
    <location>
        <begin position="328"/>
        <end position="380"/>
    </location>
</feature>
<dbReference type="InterPro" id="IPR033480">
    <property type="entry name" value="sCache_2"/>
</dbReference>
<dbReference type="PROSITE" id="PS50113">
    <property type="entry name" value="PAC"/>
    <property type="match status" value="1"/>
</dbReference>
<evidence type="ECO:0000256" key="5">
    <source>
        <dbReference type="ARBA" id="ARBA00022553"/>
    </source>
</evidence>
<dbReference type="SMART" id="SM00304">
    <property type="entry name" value="HAMP"/>
    <property type="match status" value="1"/>
</dbReference>
<evidence type="ECO:0000259" key="16">
    <source>
        <dbReference type="PROSITE" id="PS50112"/>
    </source>
</evidence>
<accession>A0A1M7Y303</accession>
<keyword evidence="7 14" id="KW-0812">Transmembrane</keyword>
<dbReference type="SUPFAM" id="SSF55874">
    <property type="entry name" value="ATPase domain of HSP90 chaperone/DNA topoisomerase II/histidine kinase"/>
    <property type="match status" value="1"/>
</dbReference>
<evidence type="ECO:0000256" key="12">
    <source>
        <dbReference type="ARBA" id="ARBA00023012"/>
    </source>
</evidence>
<evidence type="ECO:0000256" key="10">
    <source>
        <dbReference type="ARBA" id="ARBA00022840"/>
    </source>
</evidence>
<dbReference type="Pfam" id="PF07730">
    <property type="entry name" value="HisKA_3"/>
    <property type="match status" value="1"/>
</dbReference>
<dbReference type="Pfam" id="PF08269">
    <property type="entry name" value="dCache_2"/>
    <property type="match status" value="1"/>
</dbReference>
<dbReference type="InterPro" id="IPR003660">
    <property type="entry name" value="HAMP_dom"/>
</dbReference>
<dbReference type="InterPro" id="IPR050482">
    <property type="entry name" value="Sensor_HK_TwoCompSys"/>
</dbReference>
<evidence type="ECO:0000256" key="9">
    <source>
        <dbReference type="ARBA" id="ARBA00022777"/>
    </source>
</evidence>
<dbReference type="InterPro" id="IPR005467">
    <property type="entry name" value="His_kinase_dom"/>
</dbReference>
<organism evidence="19 20">
    <name type="scientific">Desulfopila aestuarii DSM 18488</name>
    <dbReference type="NCBI Taxonomy" id="1121416"/>
    <lineage>
        <taxon>Bacteria</taxon>
        <taxon>Pseudomonadati</taxon>
        <taxon>Thermodesulfobacteriota</taxon>
        <taxon>Desulfobulbia</taxon>
        <taxon>Desulfobulbales</taxon>
        <taxon>Desulfocapsaceae</taxon>
        <taxon>Desulfopila</taxon>
    </lineage>
</organism>
<dbReference type="PROSITE" id="PS50112">
    <property type="entry name" value="PAS"/>
    <property type="match status" value="1"/>
</dbReference>
<dbReference type="GO" id="GO:0046983">
    <property type="term" value="F:protein dimerization activity"/>
    <property type="evidence" value="ECO:0007669"/>
    <property type="project" value="InterPro"/>
</dbReference>
<keyword evidence="6" id="KW-0808">Transferase</keyword>
<name>A0A1M7Y303_9BACT</name>
<comment type="subcellular location">
    <subcellularLocation>
        <location evidence="2">Cell membrane</location>
        <topology evidence="2">Multi-pass membrane protein</topology>
    </subcellularLocation>
</comment>
<feature type="domain" description="Histidine kinase" evidence="15">
    <location>
        <begin position="536"/>
        <end position="726"/>
    </location>
</feature>
<dbReference type="PROSITE" id="PS50885">
    <property type="entry name" value="HAMP"/>
    <property type="match status" value="1"/>
</dbReference>
<evidence type="ECO:0000259" key="15">
    <source>
        <dbReference type="PROSITE" id="PS50109"/>
    </source>
</evidence>
<dbReference type="EMBL" id="FRFE01000005">
    <property type="protein sequence ID" value="SHO46443.1"/>
    <property type="molecule type" value="Genomic_DNA"/>
</dbReference>
<evidence type="ECO:0000256" key="13">
    <source>
        <dbReference type="ARBA" id="ARBA00023136"/>
    </source>
</evidence>
<dbReference type="CDD" id="cd00130">
    <property type="entry name" value="PAS"/>
    <property type="match status" value="1"/>
</dbReference>
<evidence type="ECO:0000256" key="8">
    <source>
        <dbReference type="ARBA" id="ARBA00022741"/>
    </source>
</evidence>
<dbReference type="Proteomes" id="UP000184603">
    <property type="component" value="Unassembled WGS sequence"/>
</dbReference>
<dbReference type="Gene3D" id="3.30.450.20">
    <property type="entry name" value="PAS domain"/>
    <property type="match status" value="3"/>
</dbReference>
<evidence type="ECO:0000259" key="18">
    <source>
        <dbReference type="PROSITE" id="PS50885"/>
    </source>
</evidence>
<dbReference type="Pfam" id="PF08448">
    <property type="entry name" value="PAS_4"/>
    <property type="match status" value="1"/>
</dbReference>
<dbReference type="SMART" id="SM01049">
    <property type="entry name" value="Cache_2"/>
    <property type="match status" value="1"/>
</dbReference>
<dbReference type="SMART" id="SM00387">
    <property type="entry name" value="HATPase_c"/>
    <property type="match status" value="1"/>
</dbReference>
<feature type="domain" description="PAC" evidence="17">
    <location>
        <begin position="472"/>
        <end position="524"/>
    </location>
</feature>
<evidence type="ECO:0000256" key="2">
    <source>
        <dbReference type="ARBA" id="ARBA00004651"/>
    </source>
</evidence>
<dbReference type="PANTHER" id="PTHR24421:SF10">
    <property type="entry name" value="NITRATE_NITRITE SENSOR PROTEIN NARQ"/>
    <property type="match status" value="1"/>
</dbReference>
<dbReference type="Gene3D" id="6.10.340.10">
    <property type="match status" value="1"/>
</dbReference>
<dbReference type="CDD" id="cd16917">
    <property type="entry name" value="HATPase_UhpB-NarQ-NarX-like"/>
    <property type="match status" value="1"/>
</dbReference>
<evidence type="ECO:0000256" key="6">
    <source>
        <dbReference type="ARBA" id="ARBA00022679"/>
    </source>
</evidence>
<keyword evidence="5" id="KW-0597">Phosphoprotein</keyword>
<dbReference type="InterPro" id="IPR035965">
    <property type="entry name" value="PAS-like_dom_sf"/>
</dbReference>
<dbReference type="CDD" id="cd12912">
    <property type="entry name" value="PDC2_MCP_like"/>
    <property type="match status" value="2"/>
</dbReference>
<dbReference type="InterPro" id="IPR000700">
    <property type="entry name" value="PAS-assoc_C"/>
</dbReference>
<dbReference type="SUPFAM" id="SSF55785">
    <property type="entry name" value="PYP-like sensor domain (PAS domain)"/>
    <property type="match status" value="1"/>
</dbReference>
<gene>
    <name evidence="19" type="ORF">SAMN02745220_01498</name>
</gene>
<evidence type="ECO:0000256" key="7">
    <source>
        <dbReference type="ARBA" id="ARBA00022692"/>
    </source>
</evidence>
<evidence type="ECO:0000256" key="14">
    <source>
        <dbReference type="SAM" id="Phobius"/>
    </source>
</evidence>
<dbReference type="GO" id="GO:0005524">
    <property type="term" value="F:ATP binding"/>
    <property type="evidence" value="ECO:0007669"/>
    <property type="project" value="UniProtKB-KW"/>
</dbReference>
<dbReference type="Pfam" id="PF00672">
    <property type="entry name" value="HAMP"/>
    <property type="match status" value="1"/>
</dbReference>
<dbReference type="InterPro" id="IPR003594">
    <property type="entry name" value="HATPase_dom"/>
</dbReference>
<keyword evidence="20" id="KW-1185">Reference proteome</keyword>
<keyword evidence="10" id="KW-0067">ATP-binding</keyword>
<dbReference type="SMART" id="SM00091">
    <property type="entry name" value="PAS"/>
    <property type="match status" value="1"/>
</dbReference>
<protein>
    <recommendedName>
        <fullName evidence="3">histidine kinase</fullName>
        <ecNumber evidence="3">2.7.13.3</ecNumber>
    </recommendedName>
</protein>
<dbReference type="InterPro" id="IPR004010">
    <property type="entry name" value="Double_Cache_2"/>
</dbReference>
<dbReference type="Gene3D" id="3.30.565.10">
    <property type="entry name" value="Histidine kinase-like ATPase, C-terminal domain"/>
    <property type="match status" value="1"/>
</dbReference>
<reference evidence="19 20" key="1">
    <citation type="submission" date="2016-12" db="EMBL/GenBank/DDBJ databases">
        <authorList>
            <person name="Song W.-J."/>
            <person name="Kurnit D.M."/>
        </authorList>
    </citation>
    <scope>NUCLEOTIDE SEQUENCE [LARGE SCALE GENOMIC DNA]</scope>
    <source>
        <strain evidence="19 20">DSM 18488</strain>
    </source>
</reference>
<dbReference type="NCBIfam" id="TIGR00229">
    <property type="entry name" value="sensory_box"/>
    <property type="match status" value="1"/>
</dbReference>
<keyword evidence="11 14" id="KW-1133">Transmembrane helix</keyword>
<proteinExistence type="predicted"/>
<evidence type="ECO:0000256" key="1">
    <source>
        <dbReference type="ARBA" id="ARBA00000085"/>
    </source>
</evidence>
<dbReference type="PANTHER" id="PTHR24421">
    <property type="entry name" value="NITRATE/NITRITE SENSOR PROTEIN NARX-RELATED"/>
    <property type="match status" value="1"/>
</dbReference>
<keyword evidence="8" id="KW-0547">Nucleotide-binding</keyword>
<dbReference type="EC" id="2.7.13.3" evidence="3"/>
<keyword evidence="13 14" id="KW-0472">Membrane</keyword>
<dbReference type="STRING" id="1121416.SAMN02745220_01498"/>
<evidence type="ECO:0000259" key="17">
    <source>
        <dbReference type="PROSITE" id="PS50113"/>
    </source>
</evidence>
<keyword evidence="12" id="KW-0902">Two-component regulatory system</keyword>
<evidence type="ECO:0000313" key="19">
    <source>
        <dbReference type="EMBL" id="SHO46443.1"/>
    </source>
</evidence>
<sequence length="727" mass="81522">MFAGTRIRHKLLIYYSLLFSLSLLIGFGTIYVVTRDTIESNIESELHNTTTAIYNLVRTSATVSIKNYLRGVAEKNLEILSSIHERQAQGLLSEEDARRQAADILLSQTIGQSGYIYCLDGNGIVVVHPSADLLETDVSEYSFVKDLIVKKRGYLEYEWKNPGEQSARPKALYMIHFEPWDWFIAVSSYREEFKGLVNVDDFKQSVLDLKFGKTGYAFVVDNEGTAIIHPLLEGRNILTIGGIPNEYLAYILQEKTGRVVYPWKNPGESKSRQKLCIFNSIPEYGWIVAASSYYEEFYEPLRTIGLGVLITFAITMLFVLTLTFKISESITSPLQKMMVHFENASKGDFSLRMAVDSTDELGQLAGYFNRFMEQLAEYSSNLKRQIAVRQETENSLRVSEERYRSVMEAAADPIVIYDMEGRVTYFNPAFQQVFGWTLDERIGQKMDHFVPQENWPETITMIHAIQEGKVLPATETKRYTKAGDIRSVSISGAAFRGADQQLAGSVVILRDITETQRLTKQLMDIGDTTRQNIGQDLHDDLCPHLIGIGGLTSALQMTIQESKGEGAALAEKIVNLIGEATNKARSLARGLCPVHLVSYGLQSALEEIAEKTEQASGIRCTFKGDETLTFGDNTLATHFYYIVQEAVNNAVKHAGATAIDISLSQDGEYTHLYVVDDGHGMVEKPEGKGIGLRIMQYRALVIGAYFEITSREGNGTIIHLFMKRPEE</sequence>
<dbReference type="GO" id="GO:0005886">
    <property type="term" value="C:plasma membrane"/>
    <property type="evidence" value="ECO:0007669"/>
    <property type="project" value="UniProtKB-SubCell"/>
</dbReference>
<evidence type="ECO:0000313" key="20">
    <source>
        <dbReference type="Proteomes" id="UP000184603"/>
    </source>
</evidence>
<dbReference type="RefSeq" id="WP_073612824.1">
    <property type="nucleotide sequence ID" value="NZ_FRFE01000005.1"/>
</dbReference>
<feature type="domain" description="PAS" evidence="16">
    <location>
        <begin position="399"/>
        <end position="453"/>
    </location>
</feature>
<feature type="transmembrane region" description="Helical" evidence="14">
    <location>
        <begin position="12"/>
        <end position="33"/>
    </location>
</feature>
<evidence type="ECO:0000256" key="3">
    <source>
        <dbReference type="ARBA" id="ARBA00012438"/>
    </source>
</evidence>